<evidence type="ECO:0000256" key="8">
    <source>
        <dbReference type="ARBA" id="ARBA00022840"/>
    </source>
</evidence>
<dbReference type="NCBIfam" id="TIGR00482">
    <property type="entry name" value="nicotinate (nicotinamide) nucleotide adenylyltransferase"/>
    <property type="match status" value="1"/>
</dbReference>
<reference evidence="14" key="1">
    <citation type="submission" date="2018-02" db="EMBL/GenBank/DDBJ databases">
        <authorList>
            <person name="Hausmann B."/>
        </authorList>
    </citation>
    <scope>NUCLEOTIDE SEQUENCE [LARGE SCALE GENOMIC DNA]</scope>
    <source>
        <strain evidence="14">Peat soil MAG SbA5</strain>
    </source>
</reference>
<name>A0A2N9L307_9BACT</name>
<organism evidence="13 14">
    <name type="scientific">Candidatus Sulfuritelmatomonas gaucii</name>
    <dbReference type="NCBI Taxonomy" id="2043161"/>
    <lineage>
        <taxon>Bacteria</taxon>
        <taxon>Pseudomonadati</taxon>
        <taxon>Acidobacteriota</taxon>
        <taxon>Terriglobia</taxon>
        <taxon>Terriglobales</taxon>
        <taxon>Acidobacteriaceae</taxon>
        <taxon>Candidatus Sulfuritelmatomonas</taxon>
    </lineage>
</organism>
<dbReference type="HAMAP" id="MF_00244">
    <property type="entry name" value="NaMN_adenylyltr"/>
    <property type="match status" value="1"/>
</dbReference>
<protein>
    <recommendedName>
        <fullName evidence="11">Probable nicotinate-nucleotide adenylyltransferase</fullName>
        <ecNumber evidence="11">2.7.7.18</ecNumber>
    </recommendedName>
    <alternativeName>
        <fullName evidence="11">Deamido-NAD(+) diphosphorylase</fullName>
    </alternativeName>
    <alternativeName>
        <fullName evidence="11">Deamido-NAD(+) pyrophosphorylase</fullName>
    </alternativeName>
    <alternativeName>
        <fullName evidence="11">Nicotinate mononucleotide adenylyltransferase</fullName>
        <shortName evidence="11">NaMN adenylyltransferase</shortName>
    </alternativeName>
</protein>
<dbReference type="CDD" id="cd02165">
    <property type="entry name" value="NMNAT"/>
    <property type="match status" value="1"/>
</dbReference>
<dbReference type="InterPro" id="IPR004821">
    <property type="entry name" value="Cyt_trans-like"/>
</dbReference>
<sequence>MQPLLSDELPRRRGSRLAFFGGSFDPPHLGHLAIARAARDAFHLDTVLFAPVGMQPLKPGGSAASFEDRAAMTRLAIEGEPGFAISLADAPKPSESHKAVPNYTIDALEKLSSTLAPNSVLYCLVGADSFFGMSRWHRAAEIPFAATLIVAWRPGQSLESLREALPQGLELEPAPGGDKIESGIEVRAFLLVSSSGDRAPFYVLPGLDVEISASEIRAGLHQTAGALLSSPGERSLLPPRVAGYIRSHNLYS</sequence>
<evidence type="ECO:0000256" key="7">
    <source>
        <dbReference type="ARBA" id="ARBA00022741"/>
    </source>
</evidence>
<evidence type="ECO:0000256" key="5">
    <source>
        <dbReference type="ARBA" id="ARBA00022679"/>
    </source>
</evidence>
<dbReference type="UniPathway" id="UPA00253">
    <property type="reaction ID" value="UER00332"/>
</dbReference>
<dbReference type="OrthoDB" id="5295945at2"/>
<keyword evidence="9 11" id="KW-0520">NAD</keyword>
<evidence type="ECO:0000256" key="6">
    <source>
        <dbReference type="ARBA" id="ARBA00022695"/>
    </source>
</evidence>
<dbReference type="PANTHER" id="PTHR39321:SF3">
    <property type="entry name" value="PHOSPHOPANTETHEINE ADENYLYLTRANSFERASE"/>
    <property type="match status" value="1"/>
</dbReference>
<dbReference type="AlphaFoldDB" id="A0A2N9L307"/>
<feature type="domain" description="Cytidyltransferase-like" evidence="12">
    <location>
        <begin position="19"/>
        <end position="217"/>
    </location>
</feature>
<evidence type="ECO:0000259" key="12">
    <source>
        <dbReference type="Pfam" id="PF01467"/>
    </source>
</evidence>
<dbReference type="NCBIfam" id="TIGR00125">
    <property type="entry name" value="cyt_tran_rel"/>
    <property type="match status" value="1"/>
</dbReference>
<dbReference type="EC" id="2.7.7.18" evidence="11"/>
<keyword evidence="7 11" id="KW-0547">Nucleotide-binding</keyword>
<dbReference type="EMBL" id="OKRB01000013">
    <property type="protein sequence ID" value="SPE17717.1"/>
    <property type="molecule type" value="Genomic_DNA"/>
</dbReference>
<keyword evidence="6 11" id="KW-0548">Nucleotidyltransferase</keyword>
<dbReference type="Gene3D" id="3.40.50.620">
    <property type="entry name" value="HUPs"/>
    <property type="match status" value="1"/>
</dbReference>
<dbReference type="Proteomes" id="UP000239735">
    <property type="component" value="Unassembled WGS sequence"/>
</dbReference>
<evidence type="ECO:0000256" key="3">
    <source>
        <dbReference type="ARBA" id="ARBA00009014"/>
    </source>
</evidence>
<comment type="function">
    <text evidence="1 11">Catalyzes the reversible adenylation of nicotinate mononucleotide (NaMN) to nicotinic acid adenine dinucleotide (NaAD).</text>
</comment>
<keyword evidence="4 11" id="KW-0662">Pyridine nucleotide biosynthesis</keyword>
<dbReference type="InterPro" id="IPR005248">
    <property type="entry name" value="NadD/NMNAT"/>
</dbReference>
<gene>
    <name evidence="11" type="primary">nadD</name>
    <name evidence="13" type="ORF">SBA5_110077</name>
</gene>
<evidence type="ECO:0000256" key="10">
    <source>
        <dbReference type="ARBA" id="ARBA00048721"/>
    </source>
</evidence>
<dbReference type="GO" id="GO:0009435">
    <property type="term" value="P:NAD+ biosynthetic process"/>
    <property type="evidence" value="ECO:0007669"/>
    <property type="project" value="UniProtKB-UniRule"/>
</dbReference>
<dbReference type="SUPFAM" id="SSF52374">
    <property type="entry name" value="Nucleotidylyl transferase"/>
    <property type="match status" value="1"/>
</dbReference>
<evidence type="ECO:0000256" key="9">
    <source>
        <dbReference type="ARBA" id="ARBA00023027"/>
    </source>
</evidence>
<dbReference type="InterPro" id="IPR014729">
    <property type="entry name" value="Rossmann-like_a/b/a_fold"/>
</dbReference>
<comment type="similarity">
    <text evidence="3 11">Belongs to the NadD family.</text>
</comment>
<proteinExistence type="inferred from homology"/>
<evidence type="ECO:0000256" key="2">
    <source>
        <dbReference type="ARBA" id="ARBA00005019"/>
    </source>
</evidence>
<dbReference type="GO" id="GO:0005524">
    <property type="term" value="F:ATP binding"/>
    <property type="evidence" value="ECO:0007669"/>
    <property type="project" value="UniProtKB-KW"/>
</dbReference>
<evidence type="ECO:0000256" key="4">
    <source>
        <dbReference type="ARBA" id="ARBA00022642"/>
    </source>
</evidence>
<comment type="pathway">
    <text evidence="2 11">Cofactor biosynthesis; NAD(+) biosynthesis; deamido-NAD(+) from nicotinate D-ribonucleotide: step 1/1.</text>
</comment>
<evidence type="ECO:0000313" key="14">
    <source>
        <dbReference type="Proteomes" id="UP000239735"/>
    </source>
</evidence>
<dbReference type="Pfam" id="PF01467">
    <property type="entry name" value="CTP_transf_like"/>
    <property type="match status" value="1"/>
</dbReference>
<comment type="catalytic activity">
    <reaction evidence="10 11">
        <text>nicotinate beta-D-ribonucleotide + ATP + H(+) = deamido-NAD(+) + diphosphate</text>
        <dbReference type="Rhea" id="RHEA:22860"/>
        <dbReference type="ChEBI" id="CHEBI:15378"/>
        <dbReference type="ChEBI" id="CHEBI:30616"/>
        <dbReference type="ChEBI" id="CHEBI:33019"/>
        <dbReference type="ChEBI" id="CHEBI:57502"/>
        <dbReference type="ChEBI" id="CHEBI:58437"/>
        <dbReference type="EC" id="2.7.7.18"/>
    </reaction>
</comment>
<keyword evidence="5 11" id="KW-0808">Transferase</keyword>
<dbReference type="PANTHER" id="PTHR39321">
    <property type="entry name" value="NICOTINATE-NUCLEOTIDE ADENYLYLTRANSFERASE-RELATED"/>
    <property type="match status" value="1"/>
</dbReference>
<evidence type="ECO:0000256" key="11">
    <source>
        <dbReference type="HAMAP-Rule" id="MF_00244"/>
    </source>
</evidence>
<evidence type="ECO:0000256" key="1">
    <source>
        <dbReference type="ARBA" id="ARBA00002324"/>
    </source>
</evidence>
<keyword evidence="8 11" id="KW-0067">ATP-binding</keyword>
<evidence type="ECO:0000313" key="13">
    <source>
        <dbReference type="EMBL" id="SPE17717.1"/>
    </source>
</evidence>
<accession>A0A2N9L307</accession>
<dbReference type="GO" id="GO:0004515">
    <property type="term" value="F:nicotinate-nucleotide adenylyltransferase activity"/>
    <property type="evidence" value="ECO:0007669"/>
    <property type="project" value="UniProtKB-UniRule"/>
</dbReference>